<dbReference type="EMBL" id="JAPFFF010000008">
    <property type="protein sequence ID" value="KAK8884146.1"/>
    <property type="molecule type" value="Genomic_DNA"/>
</dbReference>
<feature type="compositionally biased region" description="Polar residues" evidence="1">
    <location>
        <begin position="129"/>
        <end position="155"/>
    </location>
</feature>
<evidence type="ECO:0000259" key="2">
    <source>
        <dbReference type="PROSITE" id="PS50177"/>
    </source>
</evidence>
<accession>A0ABR2JZH6</accession>
<dbReference type="InterPro" id="IPR032710">
    <property type="entry name" value="NTF2-like_dom_sf"/>
</dbReference>
<dbReference type="PROSITE" id="PS50177">
    <property type="entry name" value="NTF2_DOMAIN"/>
    <property type="match status" value="1"/>
</dbReference>
<gene>
    <name evidence="3" type="ORF">M9Y10_043252</name>
</gene>
<protein>
    <recommendedName>
        <fullName evidence="2">NTF2 domain-containing protein</fullName>
    </recommendedName>
</protein>
<evidence type="ECO:0000313" key="4">
    <source>
        <dbReference type="Proteomes" id="UP001470230"/>
    </source>
</evidence>
<comment type="caution">
    <text evidence="3">The sequence shown here is derived from an EMBL/GenBank/DDBJ whole genome shotgun (WGS) entry which is preliminary data.</text>
</comment>
<dbReference type="SUPFAM" id="SSF54427">
    <property type="entry name" value="NTF2-like"/>
    <property type="match status" value="1"/>
</dbReference>
<sequence length="172" mass="19619">MSTNNDIPSNFVVLYYNNFVYEPSKLIQFYDENAKIWRQSMGSSEGQGINEAKALLVPEIPQGTDFSVLSYQACPFENGYSLFVTASLTLDDKTRVLNQTFVLQNKYGRWFVVSDILNVNDISSVLPTNVETSPVKSNTKKPNTNDKSNYQNSKKQNGRKQDKFTYKYPNPQ</sequence>
<reference evidence="3 4" key="1">
    <citation type="submission" date="2024-04" db="EMBL/GenBank/DDBJ databases">
        <title>Tritrichomonas musculus Genome.</title>
        <authorList>
            <person name="Alves-Ferreira E."/>
            <person name="Grigg M."/>
            <person name="Lorenzi H."/>
            <person name="Galac M."/>
        </authorList>
    </citation>
    <scope>NUCLEOTIDE SEQUENCE [LARGE SCALE GENOMIC DNA]</scope>
    <source>
        <strain evidence="3 4">EAF2021</strain>
    </source>
</reference>
<dbReference type="Proteomes" id="UP001470230">
    <property type="component" value="Unassembled WGS sequence"/>
</dbReference>
<evidence type="ECO:0000256" key="1">
    <source>
        <dbReference type="SAM" id="MobiDB-lite"/>
    </source>
</evidence>
<dbReference type="InterPro" id="IPR002075">
    <property type="entry name" value="NTF2_dom"/>
</dbReference>
<keyword evidence="4" id="KW-1185">Reference proteome</keyword>
<dbReference type="InterPro" id="IPR018222">
    <property type="entry name" value="Nuclear_transport_factor_2_euk"/>
</dbReference>
<feature type="region of interest" description="Disordered" evidence="1">
    <location>
        <begin position="129"/>
        <end position="172"/>
    </location>
</feature>
<organism evidence="3 4">
    <name type="scientific">Tritrichomonas musculus</name>
    <dbReference type="NCBI Taxonomy" id="1915356"/>
    <lineage>
        <taxon>Eukaryota</taxon>
        <taxon>Metamonada</taxon>
        <taxon>Parabasalia</taxon>
        <taxon>Tritrichomonadida</taxon>
        <taxon>Tritrichomonadidae</taxon>
        <taxon>Tritrichomonas</taxon>
    </lineage>
</organism>
<evidence type="ECO:0000313" key="3">
    <source>
        <dbReference type="EMBL" id="KAK8884146.1"/>
    </source>
</evidence>
<name>A0ABR2JZH6_9EUKA</name>
<feature type="domain" description="NTF2" evidence="2">
    <location>
        <begin position="7"/>
        <end position="119"/>
    </location>
</feature>
<proteinExistence type="predicted"/>
<dbReference type="Gene3D" id="3.10.450.50">
    <property type="match status" value="1"/>
</dbReference>
<dbReference type="Pfam" id="PF02136">
    <property type="entry name" value="NTF2"/>
    <property type="match status" value="1"/>
</dbReference>